<proteinExistence type="predicted"/>
<protein>
    <submittedName>
        <fullName evidence="1">Uncharacterized protein</fullName>
    </submittedName>
</protein>
<dbReference type="EMBL" id="MH884508">
    <property type="protein sequence ID" value="AYP68182.1"/>
    <property type="molecule type" value="Genomic_DNA"/>
</dbReference>
<reference evidence="1 2" key="1">
    <citation type="submission" date="2018-09" db="EMBL/GenBank/DDBJ databases">
        <title>Comparative Genomic Analysis of Eight Novel Haloalkaliphilic Bacteriophages from Lake Elmenteita, Kenya.</title>
        <authorList>
            <person name="Akhwale J.K."/>
        </authorList>
    </citation>
    <scope>NUCLEOTIDE SEQUENCE [LARGE SCALE GENOMIC DNA]</scope>
</reference>
<keyword evidence="2" id="KW-1185">Reference proteome</keyword>
<organism evidence="1 2">
    <name type="scientific">Bacillus phage vB_BcoS-136</name>
    <dbReference type="NCBI Taxonomy" id="2419619"/>
    <lineage>
        <taxon>Viruses</taxon>
        <taxon>Duplodnaviria</taxon>
        <taxon>Heunggongvirae</taxon>
        <taxon>Uroviricota</taxon>
        <taxon>Caudoviricetes</taxon>
        <taxon>Heleneionescovirinae</taxon>
        <taxon>Kenyattavirus</taxon>
        <taxon>Kenyattavirus kv136</taxon>
    </lineage>
</organism>
<sequence length="68" mass="7720">MEKIKLYTCSSGIRLLNDKLSFRAFEIDDRDVVDGDIAILVNSDDIEKTDFSDSVYDVVRFNSVEILG</sequence>
<gene>
    <name evidence="1" type="ORF">vBBcoS136_00050</name>
</gene>
<name>A0A3G3BVA4_9CAUD</name>
<accession>A0A3G3BVA4</accession>
<dbReference type="Proteomes" id="UP000274199">
    <property type="component" value="Segment"/>
</dbReference>
<evidence type="ECO:0000313" key="1">
    <source>
        <dbReference type="EMBL" id="AYP68182.1"/>
    </source>
</evidence>
<evidence type="ECO:0000313" key="2">
    <source>
        <dbReference type="Proteomes" id="UP000274199"/>
    </source>
</evidence>